<gene>
    <name evidence="2" type="ORF">QBC34DRAFT_349814</name>
</gene>
<dbReference type="Proteomes" id="UP001321760">
    <property type="component" value="Unassembled WGS sequence"/>
</dbReference>
<comment type="caution">
    <text evidence="2">The sequence shown here is derived from an EMBL/GenBank/DDBJ whole genome shotgun (WGS) entry which is preliminary data.</text>
</comment>
<feature type="domain" description="G" evidence="1">
    <location>
        <begin position="5"/>
        <end position="79"/>
    </location>
</feature>
<dbReference type="GO" id="GO:0016787">
    <property type="term" value="F:hydrolase activity"/>
    <property type="evidence" value="ECO:0007669"/>
    <property type="project" value="UniProtKB-KW"/>
</dbReference>
<reference evidence="2" key="2">
    <citation type="submission" date="2023-05" db="EMBL/GenBank/DDBJ databases">
        <authorList>
            <consortium name="Lawrence Berkeley National Laboratory"/>
            <person name="Steindorff A."/>
            <person name="Hensen N."/>
            <person name="Bonometti L."/>
            <person name="Westerberg I."/>
            <person name="Brannstrom I.O."/>
            <person name="Guillou S."/>
            <person name="Cros-Aarteil S."/>
            <person name="Calhoun S."/>
            <person name="Haridas S."/>
            <person name="Kuo A."/>
            <person name="Mondo S."/>
            <person name="Pangilinan J."/>
            <person name="Riley R."/>
            <person name="Labutti K."/>
            <person name="Andreopoulos B."/>
            <person name="Lipzen A."/>
            <person name="Chen C."/>
            <person name="Yanf M."/>
            <person name="Daum C."/>
            <person name="Ng V."/>
            <person name="Clum A."/>
            <person name="Ohm R."/>
            <person name="Martin F."/>
            <person name="Silar P."/>
            <person name="Natvig D."/>
            <person name="Lalanne C."/>
            <person name="Gautier V."/>
            <person name="Ament-Velasquez S.L."/>
            <person name="Kruys A."/>
            <person name="Hutchinson M.I."/>
            <person name="Powell A.J."/>
            <person name="Barry K."/>
            <person name="Miller A.N."/>
            <person name="Grigoriev I.V."/>
            <person name="Debuchy R."/>
            <person name="Gladieux P."/>
            <person name="Thoren M.H."/>
            <person name="Johannesson H."/>
        </authorList>
    </citation>
    <scope>NUCLEOTIDE SEQUENCE</scope>
    <source>
        <strain evidence="2">PSN243</strain>
    </source>
</reference>
<dbReference type="EMBL" id="MU865933">
    <property type="protein sequence ID" value="KAK4450380.1"/>
    <property type="molecule type" value="Genomic_DNA"/>
</dbReference>
<sequence length="232" mass="25011">MAVVILLVGPTGSGRSSFVKAITGREDVGVGDVRPCTLKCATYDVEIGGGKFILIDTPGFGSSVPTNLGVLKSISEEMSNLRLRKLKVNASIFFHRITDGRMTGTVAQNLDTFKKMCGDGFFPQVAFATTHWDIVGPNGQPRYDSIHAELKRKHMNLGSGAVNSAVHKFKNDWESAVRLLKHCETVKNPSVEMLFATELESKGWGPKAAQKTTAGRAEVKRKSAGGGSCQIL</sequence>
<dbReference type="GO" id="GO:0005525">
    <property type="term" value="F:GTP binding"/>
    <property type="evidence" value="ECO:0007669"/>
    <property type="project" value="InterPro"/>
</dbReference>
<dbReference type="InterPro" id="IPR006073">
    <property type="entry name" value="GTP-bd"/>
</dbReference>
<name>A0AAV9GS55_9PEZI</name>
<accession>A0AAV9GS55</accession>
<evidence type="ECO:0000313" key="3">
    <source>
        <dbReference type="Proteomes" id="UP001321760"/>
    </source>
</evidence>
<dbReference type="Gene3D" id="3.40.50.300">
    <property type="entry name" value="P-loop containing nucleotide triphosphate hydrolases"/>
    <property type="match status" value="1"/>
</dbReference>
<dbReference type="SUPFAM" id="SSF52540">
    <property type="entry name" value="P-loop containing nucleoside triphosphate hydrolases"/>
    <property type="match status" value="1"/>
</dbReference>
<protein>
    <submittedName>
        <fullName evidence="2">P-loop containing nucleoside triphosphate hydrolase protein</fullName>
    </submittedName>
</protein>
<dbReference type="InterPro" id="IPR027417">
    <property type="entry name" value="P-loop_NTPase"/>
</dbReference>
<evidence type="ECO:0000259" key="1">
    <source>
        <dbReference type="Pfam" id="PF01926"/>
    </source>
</evidence>
<reference evidence="2" key="1">
    <citation type="journal article" date="2023" name="Mol. Phylogenet. Evol.">
        <title>Genome-scale phylogeny and comparative genomics of the fungal order Sordariales.</title>
        <authorList>
            <person name="Hensen N."/>
            <person name="Bonometti L."/>
            <person name="Westerberg I."/>
            <person name="Brannstrom I.O."/>
            <person name="Guillou S."/>
            <person name="Cros-Aarteil S."/>
            <person name="Calhoun S."/>
            <person name="Haridas S."/>
            <person name="Kuo A."/>
            <person name="Mondo S."/>
            <person name="Pangilinan J."/>
            <person name="Riley R."/>
            <person name="LaButti K."/>
            <person name="Andreopoulos B."/>
            <person name="Lipzen A."/>
            <person name="Chen C."/>
            <person name="Yan M."/>
            <person name="Daum C."/>
            <person name="Ng V."/>
            <person name="Clum A."/>
            <person name="Steindorff A."/>
            <person name="Ohm R.A."/>
            <person name="Martin F."/>
            <person name="Silar P."/>
            <person name="Natvig D.O."/>
            <person name="Lalanne C."/>
            <person name="Gautier V."/>
            <person name="Ament-Velasquez S.L."/>
            <person name="Kruys A."/>
            <person name="Hutchinson M.I."/>
            <person name="Powell A.J."/>
            <person name="Barry K."/>
            <person name="Miller A.N."/>
            <person name="Grigoriev I.V."/>
            <person name="Debuchy R."/>
            <person name="Gladieux P."/>
            <person name="Hiltunen Thoren M."/>
            <person name="Johannesson H."/>
        </authorList>
    </citation>
    <scope>NUCLEOTIDE SEQUENCE</scope>
    <source>
        <strain evidence="2">PSN243</strain>
    </source>
</reference>
<keyword evidence="2" id="KW-0378">Hydrolase</keyword>
<dbReference type="AlphaFoldDB" id="A0AAV9GS55"/>
<keyword evidence="3" id="KW-1185">Reference proteome</keyword>
<dbReference type="Pfam" id="PF01926">
    <property type="entry name" value="MMR_HSR1"/>
    <property type="match status" value="1"/>
</dbReference>
<organism evidence="2 3">
    <name type="scientific">Podospora aff. communis PSN243</name>
    <dbReference type="NCBI Taxonomy" id="3040156"/>
    <lineage>
        <taxon>Eukaryota</taxon>
        <taxon>Fungi</taxon>
        <taxon>Dikarya</taxon>
        <taxon>Ascomycota</taxon>
        <taxon>Pezizomycotina</taxon>
        <taxon>Sordariomycetes</taxon>
        <taxon>Sordariomycetidae</taxon>
        <taxon>Sordariales</taxon>
        <taxon>Podosporaceae</taxon>
        <taxon>Podospora</taxon>
    </lineage>
</organism>
<proteinExistence type="predicted"/>
<evidence type="ECO:0000313" key="2">
    <source>
        <dbReference type="EMBL" id="KAK4450380.1"/>
    </source>
</evidence>